<evidence type="ECO:0000259" key="6">
    <source>
        <dbReference type="PROSITE" id="PS51194"/>
    </source>
</evidence>
<dbReference type="Proteomes" id="UP000308901">
    <property type="component" value="Unassembled WGS sequence"/>
</dbReference>
<dbReference type="PROSITE" id="PS51194">
    <property type="entry name" value="HELICASE_CTER"/>
    <property type="match status" value="1"/>
</dbReference>
<reference evidence="7 8" key="1">
    <citation type="submission" date="2019-05" db="EMBL/GenBank/DDBJ databases">
        <title>Arcobacter sp. nov., isolated from sea sediment.</title>
        <authorList>
            <person name="Kim W."/>
        </authorList>
    </citation>
    <scope>NUCLEOTIDE SEQUENCE [LARGE SCALE GENOMIC DNA]</scope>
    <source>
        <strain evidence="7 8">CAU 1517</strain>
    </source>
</reference>
<dbReference type="GO" id="GO:0016787">
    <property type="term" value="F:hydrolase activity"/>
    <property type="evidence" value="ECO:0007669"/>
    <property type="project" value="UniProtKB-KW"/>
</dbReference>
<dbReference type="Gene3D" id="1.20.272.40">
    <property type="match status" value="1"/>
</dbReference>
<evidence type="ECO:0000313" key="7">
    <source>
        <dbReference type="EMBL" id="TLP38510.1"/>
    </source>
</evidence>
<dbReference type="EMBL" id="VANU01000003">
    <property type="protein sequence ID" value="TLP38510.1"/>
    <property type="molecule type" value="Genomic_DNA"/>
</dbReference>
<dbReference type="SMART" id="SM00487">
    <property type="entry name" value="DEXDc"/>
    <property type="match status" value="1"/>
</dbReference>
<evidence type="ECO:0000256" key="4">
    <source>
        <dbReference type="ARBA" id="ARBA00022840"/>
    </source>
</evidence>
<accession>A0A5R8Y1E9</accession>
<dbReference type="InterPro" id="IPR001650">
    <property type="entry name" value="Helicase_C-like"/>
</dbReference>
<keyword evidence="1" id="KW-0547">Nucleotide-binding</keyword>
<dbReference type="InterPro" id="IPR027417">
    <property type="entry name" value="P-loop_NTPase"/>
</dbReference>
<keyword evidence="2" id="KW-0378">Hydrolase</keyword>
<dbReference type="InterPro" id="IPR055206">
    <property type="entry name" value="DEXQc_SUV3"/>
</dbReference>
<dbReference type="RefSeq" id="WP_138152505.1">
    <property type="nucleotide sequence ID" value="NZ_VANU01000003.1"/>
</dbReference>
<dbReference type="OrthoDB" id="9807155at2"/>
<feature type="domain" description="Helicase C-terminal" evidence="6">
    <location>
        <begin position="177"/>
        <end position="328"/>
    </location>
</feature>
<comment type="caution">
    <text evidence="7">The sequence shown here is derived from an EMBL/GenBank/DDBJ whole genome shotgun (WGS) entry which is preliminary data.</text>
</comment>
<dbReference type="InterPro" id="IPR050699">
    <property type="entry name" value="RNA-DNA_Helicase"/>
</dbReference>
<dbReference type="Pfam" id="PF12513">
    <property type="entry name" value="SUV3_C"/>
    <property type="match status" value="1"/>
</dbReference>
<dbReference type="GO" id="GO:0004386">
    <property type="term" value="F:helicase activity"/>
    <property type="evidence" value="ECO:0007669"/>
    <property type="project" value="UniProtKB-KW"/>
</dbReference>
<dbReference type="AlphaFoldDB" id="A0A5R8Y1E9"/>
<evidence type="ECO:0000256" key="1">
    <source>
        <dbReference type="ARBA" id="ARBA00022741"/>
    </source>
</evidence>
<dbReference type="SMART" id="SM00490">
    <property type="entry name" value="HELICc"/>
    <property type="match status" value="1"/>
</dbReference>
<feature type="domain" description="Helicase ATP-binding" evidence="5">
    <location>
        <begin position="23"/>
        <end position="149"/>
    </location>
</feature>
<proteinExistence type="predicted"/>
<keyword evidence="8" id="KW-1185">Reference proteome</keyword>
<keyword evidence="3 7" id="KW-0347">Helicase</keyword>
<dbReference type="SUPFAM" id="SSF52540">
    <property type="entry name" value="P-loop containing nucleoside triphosphate hydrolases"/>
    <property type="match status" value="1"/>
</dbReference>
<dbReference type="PANTHER" id="PTHR12131:SF1">
    <property type="entry name" value="ATP-DEPENDENT RNA HELICASE SUPV3L1, MITOCHONDRIAL-RELATED"/>
    <property type="match status" value="1"/>
</dbReference>
<evidence type="ECO:0000256" key="2">
    <source>
        <dbReference type="ARBA" id="ARBA00022801"/>
    </source>
</evidence>
<dbReference type="GO" id="GO:0005524">
    <property type="term" value="F:ATP binding"/>
    <property type="evidence" value="ECO:0007669"/>
    <property type="project" value="UniProtKB-KW"/>
</dbReference>
<dbReference type="Pfam" id="PF00271">
    <property type="entry name" value="Helicase_C"/>
    <property type="match status" value="1"/>
</dbReference>
<dbReference type="PANTHER" id="PTHR12131">
    <property type="entry name" value="ATP-DEPENDENT RNA AND DNA HELICASE"/>
    <property type="match status" value="1"/>
</dbReference>
<dbReference type="Gene3D" id="3.40.50.300">
    <property type="entry name" value="P-loop containing nucleotide triphosphate hydrolases"/>
    <property type="match status" value="2"/>
</dbReference>
<dbReference type="Gene3D" id="1.20.58.1080">
    <property type="match status" value="1"/>
</dbReference>
<evidence type="ECO:0000256" key="3">
    <source>
        <dbReference type="ARBA" id="ARBA00022806"/>
    </source>
</evidence>
<dbReference type="InterPro" id="IPR014001">
    <property type="entry name" value="Helicase_ATP-bd"/>
</dbReference>
<evidence type="ECO:0000259" key="5">
    <source>
        <dbReference type="PROSITE" id="PS51192"/>
    </source>
</evidence>
<name>A0A5R8Y1E9_9BACT</name>
<dbReference type="InterPro" id="IPR022192">
    <property type="entry name" value="SUV3_C"/>
</dbReference>
<evidence type="ECO:0000313" key="8">
    <source>
        <dbReference type="Proteomes" id="UP000308901"/>
    </source>
</evidence>
<organism evidence="7 8">
    <name type="scientific">Arcobacter arenosus</name>
    <dbReference type="NCBI Taxonomy" id="2576037"/>
    <lineage>
        <taxon>Bacteria</taxon>
        <taxon>Pseudomonadati</taxon>
        <taxon>Campylobacterota</taxon>
        <taxon>Epsilonproteobacteria</taxon>
        <taxon>Campylobacterales</taxon>
        <taxon>Arcobacteraceae</taxon>
        <taxon>Arcobacter</taxon>
    </lineage>
</organism>
<keyword evidence="4" id="KW-0067">ATP-binding</keyword>
<gene>
    <name evidence="7" type="ORF">FDK22_08575</name>
</gene>
<dbReference type="Pfam" id="PF22527">
    <property type="entry name" value="DEXQc_Suv3"/>
    <property type="match status" value="1"/>
</dbReference>
<sequence length="510" mass="58158">MKETFQEQLQSFLKCDLKSLFPLARSMNRKLKFFVGPTNSGKTYNAMSELKKANSGLYLAPLRLLALEGYEDLKQNNIEATLITGEEQIIDEDAAHVCSTIEMLDFNLDVDTAIIDEVQMLDDEDRGWAWVNAIIGCPAKTVIMTGSVNALDAVTKIAAYLGEELEVVKHKRKTPLKVMARHTSLEHLEAGTALIAFSRSDVLKLKQKLQKKYRVSVIYGNLSPEVRRDEARRFREKQSDILIATDAISMGLNLPIKNILFTTDTKFDGVSRRKLSVNEIVQIAGRAGRYGHHEVGFLGATRRDVLEYIKEEFNSPIRTIKPPYKVKMSSEQLEELASHIKTKSLTKILKYFKDNMNFDGPFIASNISSMLEAATIIDKREKLSLEDKYLLAQAPITTKSTIILQAYEAYVASVIRNKICRYKPSITLPKKAVTAKDLLLVEDEVKKISLYLWLSYKFPDIFPDYDKAVILRNSFNSFIEKTLKSNLKIKEPEFKKKYTRPIRRNGRSRY</sequence>
<dbReference type="PROSITE" id="PS51192">
    <property type="entry name" value="HELICASE_ATP_BIND_1"/>
    <property type="match status" value="1"/>
</dbReference>
<protein>
    <submittedName>
        <fullName evidence="7">RNA helicase</fullName>
    </submittedName>
</protein>